<evidence type="ECO:0000313" key="2">
    <source>
        <dbReference type="Proteomes" id="UP001215280"/>
    </source>
</evidence>
<keyword evidence="2" id="KW-1185">Reference proteome</keyword>
<evidence type="ECO:0000313" key="1">
    <source>
        <dbReference type="EMBL" id="KAJ7730893.1"/>
    </source>
</evidence>
<organism evidence="1 2">
    <name type="scientific">Mycena maculata</name>
    <dbReference type="NCBI Taxonomy" id="230809"/>
    <lineage>
        <taxon>Eukaryota</taxon>
        <taxon>Fungi</taxon>
        <taxon>Dikarya</taxon>
        <taxon>Basidiomycota</taxon>
        <taxon>Agaricomycotina</taxon>
        <taxon>Agaricomycetes</taxon>
        <taxon>Agaricomycetidae</taxon>
        <taxon>Agaricales</taxon>
        <taxon>Marasmiineae</taxon>
        <taxon>Mycenaceae</taxon>
        <taxon>Mycena</taxon>
    </lineage>
</organism>
<comment type="caution">
    <text evidence="1">The sequence shown here is derived from an EMBL/GenBank/DDBJ whole genome shotgun (WGS) entry which is preliminary data.</text>
</comment>
<protein>
    <submittedName>
        <fullName evidence="1">Uncharacterized protein</fullName>
    </submittedName>
</protein>
<name>A0AAD7HZN6_9AGAR</name>
<sequence length="71" mass="8181">MLLQGLSWEKVELVKDIIVNLARDISAAKPMMAWTSMPTESFLRKETSRGSNSGHKKRYILLFNGREQKDE</sequence>
<reference evidence="1" key="1">
    <citation type="submission" date="2023-03" db="EMBL/GenBank/DDBJ databases">
        <title>Massive genome expansion in bonnet fungi (Mycena s.s.) driven by repeated elements and novel gene families across ecological guilds.</title>
        <authorList>
            <consortium name="Lawrence Berkeley National Laboratory"/>
            <person name="Harder C.B."/>
            <person name="Miyauchi S."/>
            <person name="Viragh M."/>
            <person name="Kuo A."/>
            <person name="Thoen E."/>
            <person name="Andreopoulos B."/>
            <person name="Lu D."/>
            <person name="Skrede I."/>
            <person name="Drula E."/>
            <person name="Henrissat B."/>
            <person name="Morin E."/>
            <person name="Kohler A."/>
            <person name="Barry K."/>
            <person name="LaButti K."/>
            <person name="Morin E."/>
            <person name="Salamov A."/>
            <person name="Lipzen A."/>
            <person name="Mereny Z."/>
            <person name="Hegedus B."/>
            <person name="Baldrian P."/>
            <person name="Stursova M."/>
            <person name="Weitz H."/>
            <person name="Taylor A."/>
            <person name="Grigoriev I.V."/>
            <person name="Nagy L.G."/>
            <person name="Martin F."/>
            <person name="Kauserud H."/>
        </authorList>
    </citation>
    <scope>NUCLEOTIDE SEQUENCE</scope>
    <source>
        <strain evidence="1">CBHHK188m</strain>
    </source>
</reference>
<dbReference type="EMBL" id="JARJLG010000187">
    <property type="protein sequence ID" value="KAJ7730893.1"/>
    <property type="molecule type" value="Genomic_DNA"/>
</dbReference>
<gene>
    <name evidence="1" type="ORF">DFH07DRAFT_160066</name>
</gene>
<proteinExistence type="predicted"/>
<dbReference type="AlphaFoldDB" id="A0AAD7HZN6"/>
<dbReference type="Proteomes" id="UP001215280">
    <property type="component" value="Unassembled WGS sequence"/>
</dbReference>
<accession>A0AAD7HZN6</accession>